<reference evidence="5 6" key="1">
    <citation type="journal article" date="2015" name="Stand. Genomic Sci.">
        <title>Genomic Encyclopedia of Bacterial and Archaeal Type Strains, Phase III: the genomes of soil and plant-associated and newly described type strains.</title>
        <authorList>
            <person name="Whitman W.B."/>
            <person name="Woyke T."/>
            <person name="Klenk H.P."/>
            <person name="Zhou Y."/>
            <person name="Lilburn T.G."/>
            <person name="Beck B.J."/>
            <person name="De Vos P."/>
            <person name="Vandamme P."/>
            <person name="Eisen J.A."/>
            <person name="Garrity G."/>
            <person name="Hugenholtz P."/>
            <person name="Kyrpides N.C."/>
        </authorList>
    </citation>
    <scope>NUCLEOTIDE SEQUENCE [LARGE SCALE GENOMIC DNA]</scope>
    <source>
        <strain evidence="5 6">CGMCC 1.10116</strain>
    </source>
</reference>
<dbReference type="PANTHER" id="PTHR44942:SF4">
    <property type="entry name" value="METHYLTRANSFERASE TYPE 11 DOMAIN-CONTAINING PROTEIN"/>
    <property type="match status" value="1"/>
</dbReference>
<dbReference type="AlphaFoldDB" id="A0A562QD65"/>
<dbReference type="InterPro" id="IPR029063">
    <property type="entry name" value="SAM-dependent_MTases_sf"/>
</dbReference>
<keyword evidence="2 5" id="KW-0489">Methyltransferase</keyword>
<proteinExistence type="inferred from homology"/>
<keyword evidence="6" id="KW-1185">Reference proteome</keyword>
<dbReference type="EMBL" id="VLKZ01000008">
    <property type="protein sequence ID" value="TWI54674.1"/>
    <property type="molecule type" value="Genomic_DNA"/>
</dbReference>
<protein>
    <submittedName>
        <fullName evidence="5">Methyltransferase family protein</fullName>
    </submittedName>
</protein>
<comment type="caution">
    <text evidence="5">The sequence shown here is derived from an EMBL/GenBank/DDBJ whole genome shotgun (WGS) entry which is preliminary data.</text>
</comment>
<dbReference type="InterPro" id="IPR051052">
    <property type="entry name" value="Diverse_substrate_MTase"/>
</dbReference>
<dbReference type="CDD" id="cd02440">
    <property type="entry name" value="AdoMet_MTases"/>
    <property type="match status" value="1"/>
</dbReference>
<evidence type="ECO:0000313" key="5">
    <source>
        <dbReference type="EMBL" id="TWI54674.1"/>
    </source>
</evidence>
<evidence type="ECO:0000256" key="3">
    <source>
        <dbReference type="ARBA" id="ARBA00022679"/>
    </source>
</evidence>
<sequence>MQEQAKDKVKKQFGKNAQKYVESVSHATSHDLDTLIEWVEPKSSSVVLDVATGGGHVVKKLAPLVQTVFVTDLTKEMLANTKNHLNDFNNLIYMIADAESLPFLDQSFDLVTCRIAPHHFPHPSKFIEEVARVLKPKGKFLLIDNVVPDDSELATFMNTFEKLRDDSHVRCLALEEWFELLKVNNVCVERFQVDKKEYDFPVWVERTTENQEQINKVNDYIYQAKQKCKTYYQVKESNGKIMNVSVDQCMIMGEKGE</sequence>
<dbReference type="Gene3D" id="3.40.50.150">
    <property type="entry name" value="Vaccinia Virus protein VP39"/>
    <property type="match status" value="1"/>
</dbReference>
<dbReference type="OrthoDB" id="43862at2"/>
<dbReference type="Proteomes" id="UP000315711">
    <property type="component" value="Unassembled WGS sequence"/>
</dbReference>
<evidence type="ECO:0000256" key="1">
    <source>
        <dbReference type="ARBA" id="ARBA00008361"/>
    </source>
</evidence>
<feature type="domain" description="Methyltransferase type 11" evidence="4">
    <location>
        <begin position="48"/>
        <end position="141"/>
    </location>
</feature>
<evidence type="ECO:0000259" key="4">
    <source>
        <dbReference type="Pfam" id="PF08241"/>
    </source>
</evidence>
<evidence type="ECO:0000313" key="6">
    <source>
        <dbReference type="Proteomes" id="UP000315711"/>
    </source>
</evidence>
<evidence type="ECO:0000256" key="2">
    <source>
        <dbReference type="ARBA" id="ARBA00022603"/>
    </source>
</evidence>
<dbReference type="GO" id="GO:0008757">
    <property type="term" value="F:S-adenosylmethionine-dependent methyltransferase activity"/>
    <property type="evidence" value="ECO:0007669"/>
    <property type="project" value="InterPro"/>
</dbReference>
<gene>
    <name evidence="5" type="ORF">IQ10_02898</name>
</gene>
<dbReference type="InterPro" id="IPR013216">
    <property type="entry name" value="Methyltransf_11"/>
</dbReference>
<dbReference type="SUPFAM" id="SSF53335">
    <property type="entry name" value="S-adenosyl-L-methionine-dependent methyltransferases"/>
    <property type="match status" value="1"/>
</dbReference>
<organism evidence="5 6">
    <name type="scientific">Halalkalibacter nanhaiisediminis</name>
    <dbReference type="NCBI Taxonomy" id="688079"/>
    <lineage>
        <taxon>Bacteria</taxon>
        <taxon>Bacillati</taxon>
        <taxon>Bacillota</taxon>
        <taxon>Bacilli</taxon>
        <taxon>Bacillales</taxon>
        <taxon>Bacillaceae</taxon>
        <taxon>Halalkalibacter</taxon>
    </lineage>
</organism>
<name>A0A562QD65_9BACI</name>
<dbReference type="Pfam" id="PF08241">
    <property type="entry name" value="Methyltransf_11"/>
    <property type="match status" value="1"/>
</dbReference>
<dbReference type="RefSeq" id="WP_144451144.1">
    <property type="nucleotide sequence ID" value="NZ_VLKZ01000008.1"/>
</dbReference>
<accession>A0A562QD65</accession>
<dbReference type="GO" id="GO:0032259">
    <property type="term" value="P:methylation"/>
    <property type="evidence" value="ECO:0007669"/>
    <property type="project" value="UniProtKB-KW"/>
</dbReference>
<comment type="similarity">
    <text evidence="1">Belongs to the methyltransferase superfamily.</text>
</comment>
<keyword evidence="3 5" id="KW-0808">Transferase</keyword>
<dbReference type="PANTHER" id="PTHR44942">
    <property type="entry name" value="METHYLTRANSF_11 DOMAIN-CONTAINING PROTEIN"/>
    <property type="match status" value="1"/>
</dbReference>